<name>A0A0F9WER2_9ZZZZ</name>
<feature type="transmembrane region" description="Helical" evidence="1">
    <location>
        <begin position="94"/>
        <end position="118"/>
    </location>
</feature>
<dbReference type="EMBL" id="LAZR01000004">
    <property type="protein sequence ID" value="KKO10943.1"/>
    <property type="molecule type" value="Genomic_DNA"/>
</dbReference>
<gene>
    <name evidence="2" type="ORF">LCGC14_0024260</name>
</gene>
<organism evidence="2">
    <name type="scientific">marine sediment metagenome</name>
    <dbReference type="NCBI Taxonomy" id="412755"/>
    <lineage>
        <taxon>unclassified sequences</taxon>
        <taxon>metagenomes</taxon>
        <taxon>ecological metagenomes</taxon>
    </lineage>
</organism>
<reference evidence="2" key="1">
    <citation type="journal article" date="2015" name="Nature">
        <title>Complex archaea that bridge the gap between prokaryotes and eukaryotes.</title>
        <authorList>
            <person name="Spang A."/>
            <person name="Saw J.H."/>
            <person name="Jorgensen S.L."/>
            <person name="Zaremba-Niedzwiedzka K."/>
            <person name="Martijn J."/>
            <person name="Lind A.E."/>
            <person name="van Eijk R."/>
            <person name="Schleper C."/>
            <person name="Guy L."/>
            <person name="Ettema T.J."/>
        </authorList>
    </citation>
    <scope>NUCLEOTIDE SEQUENCE</scope>
</reference>
<protein>
    <submittedName>
        <fullName evidence="2">Uncharacterized protein</fullName>
    </submittedName>
</protein>
<feature type="transmembrane region" description="Helical" evidence="1">
    <location>
        <begin position="124"/>
        <end position="153"/>
    </location>
</feature>
<keyword evidence="1" id="KW-1133">Transmembrane helix</keyword>
<dbReference type="AlphaFoldDB" id="A0A0F9WER2"/>
<keyword evidence="1" id="KW-0472">Membrane</keyword>
<keyword evidence="1" id="KW-0812">Transmembrane</keyword>
<feature type="transmembrane region" description="Helical" evidence="1">
    <location>
        <begin position="21"/>
        <end position="44"/>
    </location>
</feature>
<proteinExistence type="predicted"/>
<sequence>MNRNLSSIPASIDAICRSSTRAFGVALIWLLTPVVGLFAIGYLITRVQYFELDSLILSKLLEWGIVLIIIALLGRYNSCAKRSGLNWISRVRRILAFLAGYFVFVVTIFGSSVLLLGVGQGPLIPLAAIVQIFNIPFVFALEIALLFVLLYAASPSSDIRQKRPSPMQNLTDLA</sequence>
<evidence type="ECO:0000256" key="1">
    <source>
        <dbReference type="SAM" id="Phobius"/>
    </source>
</evidence>
<feature type="transmembrane region" description="Helical" evidence="1">
    <location>
        <begin position="56"/>
        <end position="73"/>
    </location>
</feature>
<accession>A0A0F9WER2</accession>
<evidence type="ECO:0000313" key="2">
    <source>
        <dbReference type="EMBL" id="KKO10943.1"/>
    </source>
</evidence>
<comment type="caution">
    <text evidence="2">The sequence shown here is derived from an EMBL/GenBank/DDBJ whole genome shotgun (WGS) entry which is preliminary data.</text>
</comment>